<feature type="transmembrane region" description="Helical" evidence="1">
    <location>
        <begin position="52"/>
        <end position="76"/>
    </location>
</feature>
<feature type="transmembrane region" description="Helical" evidence="1">
    <location>
        <begin position="406"/>
        <end position="432"/>
    </location>
</feature>
<reference evidence="3 4" key="1">
    <citation type="submission" date="2019-07" db="EMBL/GenBank/DDBJ databases">
        <authorList>
            <person name="Brisse S."/>
            <person name="Rodrigues C."/>
            <person name="Thorpe H."/>
        </authorList>
    </citation>
    <scope>NUCLEOTIDE SEQUENCE [LARGE SCALE GENOMIC DNA]</scope>
    <source>
        <strain evidence="3">SB6408</strain>
    </source>
</reference>
<dbReference type="EMBL" id="CABGHF010000022">
    <property type="protein sequence ID" value="VUS81424.1"/>
    <property type="molecule type" value="Genomic_DNA"/>
</dbReference>
<evidence type="ECO:0000313" key="4">
    <source>
        <dbReference type="Proteomes" id="UP000318370"/>
    </source>
</evidence>
<dbReference type="Proteomes" id="UP000318370">
    <property type="component" value="Unassembled WGS sequence"/>
</dbReference>
<sequence>MNISMIVILSIVISIALGYRTKINTGLFAIAFAYLIGCFLLDMKAGEVIKTWPISIFFVIFAVSLFYNFALINGTLEKLAMYLLYLCRHFPKFLPLVIYFAATFVASLGAGFFTVLAFFAPLTLLLCRKTGMNKLVAAVAVNYGALGGANFMTSASGVVFRGLIDSAGYNANSFIYASSIFLVSFLLPIVVILLLIFLTNRGNNGVTGSLQVEKPDAFDSKQKLNLLLIFAMLVVVLAFPVMHLIMPDSANIKFINARVDVGLVSIVFAVISLFLKLGDEKKAIALVPWNTLIMICGVGMLIQVAIKAGTIDMLASWVGSSLPATVVPFALAIIGGMMSFFSSTLGVVCPALFPIIPSIAASTGINAMILFTATVIGAQATAISPFSSGGSLLLGSCSEDKERNELFPTLLFKAVPMCVFFALFSVAIMMMFF</sequence>
<keyword evidence="1" id="KW-1133">Transmembrane helix</keyword>
<proteinExistence type="predicted"/>
<dbReference type="InterPro" id="IPR009827">
    <property type="entry name" value="MatC_N"/>
</dbReference>
<evidence type="ECO:0000256" key="1">
    <source>
        <dbReference type="SAM" id="Phobius"/>
    </source>
</evidence>
<feature type="transmembrane region" description="Helical" evidence="1">
    <location>
        <begin position="96"/>
        <end position="123"/>
    </location>
</feature>
<keyword evidence="1" id="KW-0472">Membrane</keyword>
<evidence type="ECO:0000313" key="3">
    <source>
        <dbReference type="EMBL" id="VUS81424.1"/>
    </source>
</evidence>
<name>A0A564LIK0_9ENTR</name>
<protein>
    <recommendedName>
        <fullName evidence="2">Dicarboxylate carrier MatC N-terminal domain-containing protein</fullName>
    </recommendedName>
</protein>
<dbReference type="Pfam" id="PF07158">
    <property type="entry name" value="MatC_N"/>
    <property type="match status" value="1"/>
</dbReference>
<feature type="transmembrane region" description="Helical" evidence="1">
    <location>
        <begin position="287"/>
        <end position="306"/>
    </location>
</feature>
<feature type="domain" description="Dicarboxylate carrier MatC N-terminal" evidence="2">
    <location>
        <begin position="1"/>
        <end position="149"/>
    </location>
</feature>
<feature type="transmembrane region" description="Helical" evidence="1">
    <location>
        <begin position="28"/>
        <end position="45"/>
    </location>
</feature>
<dbReference type="RefSeq" id="WP_142463261.1">
    <property type="nucleotide sequence ID" value="NZ_CABGHF010000022.1"/>
</dbReference>
<feature type="transmembrane region" description="Helical" evidence="1">
    <location>
        <begin position="224"/>
        <end position="245"/>
    </location>
</feature>
<feature type="transmembrane region" description="Helical" evidence="1">
    <location>
        <begin position="365"/>
        <end position="386"/>
    </location>
</feature>
<feature type="transmembrane region" description="Helical" evidence="1">
    <location>
        <begin position="257"/>
        <end position="275"/>
    </location>
</feature>
<organism evidence="3 4">
    <name type="scientific">Klebsiella spallanzanii</name>
    <dbReference type="NCBI Taxonomy" id="2587528"/>
    <lineage>
        <taxon>Bacteria</taxon>
        <taxon>Pseudomonadati</taxon>
        <taxon>Pseudomonadota</taxon>
        <taxon>Gammaproteobacteria</taxon>
        <taxon>Enterobacterales</taxon>
        <taxon>Enterobacteriaceae</taxon>
        <taxon>Klebsiella/Raoultella group</taxon>
        <taxon>Klebsiella</taxon>
    </lineage>
</organism>
<accession>A0A564LIK0</accession>
<feature type="transmembrane region" description="Helical" evidence="1">
    <location>
        <begin position="173"/>
        <end position="198"/>
    </location>
</feature>
<feature type="transmembrane region" description="Helical" evidence="1">
    <location>
        <begin position="135"/>
        <end position="153"/>
    </location>
</feature>
<keyword evidence="1" id="KW-0812">Transmembrane</keyword>
<evidence type="ECO:0000259" key="2">
    <source>
        <dbReference type="Pfam" id="PF07158"/>
    </source>
</evidence>
<dbReference type="AlphaFoldDB" id="A0A564LIK0"/>
<gene>
    <name evidence="3" type="ORF">SB6408_05561</name>
</gene>